<dbReference type="Pfam" id="PF04578">
    <property type="entry name" value="DUF594"/>
    <property type="match status" value="1"/>
</dbReference>
<dbReference type="PANTHER" id="PTHR31325">
    <property type="entry name" value="OS01G0798800 PROTEIN-RELATED"/>
    <property type="match status" value="1"/>
</dbReference>
<keyword evidence="4" id="KW-1185">Reference proteome</keyword>
<dbReference type="EMBL" id="BPVZ01000047">
    <property type="protein sequence ID" value="GKV17350.1"/>
    <property type="molecule type" value="Genomic_DNA"/>
</dbReference>
<proteinExistence type="predicted"/>
<feature type="transmembrane region" description="Helical" evidence="1">
    <location>
        <begin position="51"/>
        <end position="69"/>
    </location>
</feature>
<feature type="transmembrane region" description="Helical" evidence="1">
    <location>
        <begin position="257"/>
        <end position="279"/>
    </location>
</feature>
<dbReference type="Pfam" id="PF13968">
    <property type="entry name" value="DUF4220"/>
    <property type="match status" value="1"/>
</dbReference>
<accession>A0AAV5K4F0</accession>
<keyword evidence="1" id="KW-0472">Membrane</keyword>
<dbReference type="Proteomes" id="UP001054252">
    <property type="component" value="Unassembled WGS sequence"/>
</dbReference>
<evidence type="ECO:0000259" key="2">
    <source>
        <dbReference type="Pfam" id="PF13968"/>
    </source>
</evidence>
<evidence type="ECO:0000256" key="1">
    <source>
        <dbReference type="SAM" id="Phobius"/>
    </source>
</evidence>
<keyword evidence="1" id="KW-0812">Transmembrane</keyword>
<protein>
    <recommendedName>
        <fullName evidence="2">DUF4220 domain-containing protein</fullName>
    </recommendedName>
</protein>
<sequence>MVGSARALSPTKNVLRALWAPILILHLGGPDTITAYTLQDTQLWTRHILTLVVQSFFAIYVIYLSWIYLRLSILTIPLILAGIIKYVERILCLELTSSKKTEPVISESHHQDELEMSIFIDKFLAEHADSIIVVLGYLLFSVMRPDVHDYLSGKLYLRSSQATARVKTYLKGTKFNHQKSVLVSLLERGKLSENPFEIAAAEMGFIFDTVYTKTSLIYTKKGCVLRVISFTCSFSVLMFFLISIINEPKFHFSSVDIRITISLLVGAVALEFFAVYSMFSSHWAIPLILFHENRWVRKILWYVFKYFPRLLFPQRNRWSGRMGQFNLLDYYWNSSNSKVYGFLEKSFSSRILENLHKYNCTRLIESIELDFDISIIVWHLATSICYQQDVHALQPAMLLPESCKSFWLDVCDKLKDLFYEELNMDHALTLLLNQDPHTAWYNISTEKAEKGEKKTDSAIADPLNELLQYALNLVRTLNSRDIWDRWKMIKDMWIEMLLYAAHSCHRVNHIKQLARSDREFLTLIWVMCGSWFIEATKMLEVEEPTVLNMFL</sequence>
<organism evidence="3 4">
    <name type="scientific">Rubroshorea leprosula</name>
    <dbReference type="NCBI Taxonomy" id="152421"/>
    <lineage>
        <taxon>Eukaryota</taxon>
        <taxon>Viridiplantae</taxon>
        <taxon>Streptophyta</taxon>
        <taxon>Embryophyta</taxon>
        <taxon>Tracheophyta</taxon>
        <taxon>Spermatophyta</taxon>
        <taxon>Magnoliopsida</taxon>
        <taxon>eudicotyledons</taxon>
        <taxon>Gunneridae</taxon>
        <taxon>Pentapetalae</taxon>
        <taxon>rosids</taxon>
        <taxon>malvids</taxon>
        <taxon>Malvales</taxon>
        <taxon>Dipterocarpaceae</taxon>
        <taxon>Rubroshorea</taxon>
    </lineage>
</organism>
<feature type="transmembrane region" description="Helical" evidence="1">
    <location>
        <begin position="223"/>
        <end position="245"/>
    </location>
</feature>
<evidence type="ECO:0000313" key="4">
    <source>
        <dbReference type="Proteomes" id="UP001054252"/>
    </source>
</evidence>
<evidence type="ECO:0000313" key="3">
    <source>
        <dbReference type="EMBL" id="GKV17350.1"/>
    </source>
</evidence>
<keyword evidence="1" id="KW-1133">Transmembrane helix</keyword>
<dbReference type="InterPro" id="IPR025315">
    <property type="entry name" value="DUF4220"/>
</dbReference>
<reference evidence="3 4" key="1">
    <citation type="journal article" date="2021" name="Commun. Biol.">
        <title>The genome of Shorea leprosula (Dipterocarpaceae) highlights the ecological relevance of drought in aseasonal tropical rainforests.</title>
        <authorList>
            <person name="Ng K.K.S."/>
            <person name="Kobayashi M.J."/>
            <person name="Fawcett J.A."/>
            <person name="Hatakeyama M."/>
            <person name="Paape T."/>
            <person name="Ng C.H."/>
            <person name="Ang C.C."/>
            <person name="Tnah L.H."/>
            <person name="Lee C.T."/>
            <person name="Nishiyama T."/>
            <person name="Sese J."/>
            <person name="O'Brien M.J."/>
            <person name="Copetti D."/>
            <person name="Mohd Noor M.I."/>
            <person name="Ong R.C."/>
            <person name="Putra M."/>
            <person name="Sireger I.Z."/>
            <person name="Indrioko S."/>
            <person name="Kosugi Y."/>
            <person name="Izuno A."/>
            <person name="Isagi Y."/>
            <person name="Lee S.L."/>
            <person name="Shimizu K.K."/>
        </authorList>
    </citation>
    <scope>NUCLEOTIDE SEQUENCE [LARGE SCALE GENOMIC DNA]</scope>
    <source>
        <strain evidence="3">214</strain>
    </source>
</reference>
<dbReference type="AlphaFoldDB" id="A0AAV5K4F0"/>
<dbReference type="InterPro" id="IPR007658">
    <property type="entry name" value="DUF594"/>
</dbReference>
<comment type="caution">
    <text evidence="3">The sequence shown here is derived from an EMBL/GenBank/DDBJ whole genome shotgun (WGS) entry which is preliminary data.</text>
</comment>
<gene>
    <name evidence="3" type="ORF">SLEP1_g27865</name>
</gene>
<name>A0AAV5K4F0_9ROSI</name>
<feature type="domain" description="DUF4220" evidence="2">
    <location>
        <begin position="10"/>
        <end position="330"/>
    </location>
</feature>